<dbReference type="AlphaFoldDB" id="A0A0F9HJN1"/>
<proteinExistence type="predicted"/>
<reference evidence="1" key="1">
    <citation type="journal article" date="2015" name="Nature">
        <title>Complex archaea that bridge the gap between prokaryotes and eukaryotes.</title>
        <authorList>
            <person name="Spang A."/>
            <person name="Saw J.H."/>
            <person name="Jorgensen S.L."/>
            <person name="Zaremba-Niedzwiedzka K."/>
            <person name="Martijn J."/>
            <person name="Lind A.E."/>
            <person name="van Eijk R."/>
            <person name="Schleper C."/>
            <person name="Guy L."/>
            <person name="Ettema T.J."/>
        </authorList>
    </citation>
    <scope>NUCLEOTIDE SEQUENCE</scope>
</reference>
<gene>
    <name evidence="1" type="ORF">LCGC14_1774940</name>
</gene>
<protein>
    <recommendedName>
        <fullName evidence="2">Calcineurin-like phosphoesterase domain-containing protein</fullName>
    </recommendedName>
</protein>
<evidence type="ECO:0000313" key="1">
    <source>
        <dbReference type="EMBL" id="KKM03382.1"/>
    </source>
</evidence>
<accession>A0A0F9HJN1</accession>
<evidence type="ECO:0008006" key="2">
    <source>
        <dbReference type="Google" id="ProtNLM"/>
    </source>
</evidence>
<comment type="caution">
    <text evidence="1">The sequence shown here is derived from an EMBL/GenBank/DDBJ whole genome shotgun (WGS) entry which is preliminary data.</text>
</comment>
<name>A0A0F9HJN1_9ZZZZ</name>
<dbReference type="EMBL" id="LAZR01016694">
    <property type="protein sequence ID" value="KKM03382.1"/>
    <property type="molecule type" value="Genomic_DNA"/>
</dbReference>
<sequence>MKIESTGTNYLVVISDLHCGCQFGLCPPGKIKLDGGGSYAFSEGQKKVWGYWQRFWHSFVPNIVGSHPYSIVLNGDAMDGRHHDATTLVSGNLSDQLTIAREAVYPEILRAKQGGGYFYYIRGTEAHGGKAGEIEERLACELGAIPSYQSAFSE</sequence>
<organism evidence="1">
    <name type="scientific">marine sediment metagenome</name>
    <dbReference type="NCBI Taxonomy" id="412755"/>
    <lineage>
        <taxon>unclassified sequences</taxon>
        <taxon>metagenomes</taxon>
        <taxon>ecological metagenomes</taxon>
    </lineage>
</organism>